<dbReference type="EMBL" id="LT607413">
    <property type="protein sequence ID" value="SCF17598.1"/>
    <property type="molecule type" value="Genomic_DNA"/>
</dbReference>
<proteinExistence type="predicted"/>
<dbReference type="InterPro" id="IPR050411">
    <property type="entry name" value="AlphaKG_dependent_hydroxylases"/>
</dbReference>
<name>A0A1C4YA52_MICEC</name>
<protein>
    <submittedName>
        <fullName evidence="6">Taurine catabolism dioxygenase TauD, TfdA family</fullName>
    </submittedName>
</protein>
<evidence type="ECO:0000256" key="3">
    <source>
        <dbReference type="ARBA" id="ARBA00023004"/>
    </source>
</evidence>
<dbReference type="OrthoDB" id="5491415at2"/>
<keyword evidence="3" id="KW-0408">Iron</keyword>
<evidence type="ECO:0000256" key="4">
    <source>
        <dbReference type="ARBA" id="ARBA00023194"/>
    </source>
</evidence>
<dbReference type="SUPFAM" id="SSF51197">
    <property type="entry name" value="Clavaminate synthase-like"/>
    <property type="match status" value="1"/>
</dbReference>
<sequence length="315" mass="34414">MTVTEVSHPADWHGERMAHDDRWHRTLTDAHRAELLAAAEAAHRAGTPLAELTPEVFPLPTLGPLLARLGAEVTGGSGVGLLRGVPVAGLAEDRCEILAVGLASHVGDLVPQLSQRVPLVHVRDEGADPARSTTRSFQHRRQVGFHADPTDVVALLCVRPARAGGLSTVVSAVAVHNEIVRTRPDLAAVLYQPWWFDRRTGDGPESFHQQPIYARADGGALVCHYGPDYIRSARRGAHVPPLSPTQVEAMTVLDQLTHSPRFVLTMDLRPGDMQFLDNRVVLHSRTAYEDDPDPALRRDLIRLWLDTGRAGRIAA</sequence>
<dbReference type="InParanoid" id="A0A1C4YA52"/>
<organism evidence="6 7">
    <name type="scientific">Micromonospora echinospora</name>
    <name type="common">Micromonospora purpurea</name>
    <dbReference type="NCBI Taxonomy" id="1877"/>
    <lineage>
        <taxon>Bacteria</taxon>
        <taxon>Bacillati</taxon>
        <taxon>Actinomycetota</taxon>
        <taxon>Actinomycetes</taxon>
        <taxon>Micromonosporales</taxon>
        <taxon>Micromonosporaceae</taxon>
        <taxon>Micromonospora</taxon>
    </lineage>
</organism>
<dbReference type="InterPro" id="IPR042098">
    <property type="entry name" value="TauD-like_sf"/>
</dbReference>
<comment type="cofactor">
    <cofactor evidence="1">
        <name>Fe(2+)</name>
        <dbReference type="ChEBI" id="CHEBI:29033"/>
    </cofactor>
</comment>
<dbReference type="PANTHER" id="PTHR10696:SF56">
    <property type="entry name" value="TAUD_TFDA-LIKE DOMAIN-CONTAINING PROTEIN"/>
    <property type="match status" value="1"/>
</dbReference>
<dbReference type="Proteomes" id="UP000198253">
    <property type="component" value="Chromosome I"/>
</dbReference>
<dbReference type="AlphaFoldDB" id="A0A1C4YA52"/>
<dbReference type="Pfam" id="PF02668">
    <property type="entry name" value="TauD"/>
    <property type="match status" value="1"/>
</dbReference>
<keyword evidence="7" id="KW-1185">Reference proteome</keyword>
<dbReference type="GO" id="GO:0051213">
    <property type="term" value="F:dioxygenase activity"/>
    <property type="evidence" value="ECO:0007669"/>
    <property type="project" value="UniProtKB-KW"/>
</dbReference>
<keyword evidence="2" id="KW-0560">Oxidoreductase</keyword>
<keyword evidence="4" id="KW-0045">Antibiotic biosynthesis</keyword>
<dbReference type="Gene3D" id="3.60.130.10">
    <property type="entry name" value="Clavaminate synthase-like"/>
    <property type="match status" value="1"/>
</dbReference>
<keyword evidence="6" id="KW-0223">Dioxygenase</keyword>
<feature type="domain" description="TauD/TfdA-like" evidence="5">
    <location>
        <begin position="47"/>
        <end position="304"/>
    </location>
</feature>
<evidence type="ECO:0000259" key="5">
    <source>
        <dbReference type="Pfam" id="PF02668"/>
    </source>
</evidence>
<accession>A0A1C4YA52</accession>
<evidence type="ECO:0000256" key="2">
    <source>
        <dbReference type="ARBA" id="ARBA00023002"/>
    </source>
</evidence>
<dbReference type="InterPro" id="IPR003819">
    <property type="entry name" value="TauD/TfdA-like"/>
</dbReference>
<dbReference type="PANTHER" id="PTHR10696">
    <property type="entry name" value="GAMMA-BUTYROBETAINE HYDROXYLASE-RELATED"/>
    <property type="match status" value="1"/>
</dbReference>
<dbReference type="GO" id="GO:0017000">
    <property type="term" value="P:antibiotic biosynthetic process"/>
    <property type="evidence" value="ECO:0007669"/>
    <property type="project" value="UniProtKB-KW"/>
</dbReference>
<gene>
    <name evidence="6" type="ORF">GA0070618_3738</name>
</gene>
<evidence type="ECO:0000313" key="6">
    <source>
        <dbReference type="EMBL" id="SCF17598.1"/>
    </source>
</evidence>
<evidence type="ECO:0000256" key="1">
    <source>
        <dbReference type="ARBA" id="ARBA00001954"/>
    </source>
</evidence>
<reference evidence="7" key="1">
    <citation type="submission" date="2016-06" db="EMBL/GenBank/DDBJ databases">
        <authorList>
            <person name="Varghese N."/>
            <person name="Submissions Spin"/>
        </authorList>
    </citation>
    <scope>NUCLEOTIDE SEQUENCE [LARGE SCALE GENOMIC DNA]</scope>
    <source>
        <strain evidence="7">DSM 43816</strain>
    </source>
</reference>
<evidence type="ECO:0000313" key="7">
    <source>
        <dbReference type="Proteomes" id="UP000198253"/>
    </source>
</evidence>
<dbReference type="RefSeq" id="WP_088982767.1">
    <property type="nucleotide sequence ID" value="NZ_LT607413.1"/>
</dbReference>